<organism evidence="15 16">
    <name type="scientific">Thermus filiformis</name>
    <dbReference type="NCBI Taxonomy" id="276"/>
    <lineage>
        <taxon>Bacteria</taxon>
        <taxon>Thermotogati</taxon>
        <taxon>Deinococcota</taxon>
        <taxon>Deinococci</taxon>
        <taxon>Thermales</taxon>
        <taxon>Thermaceae</taxon>
        <taxon>Thermus</taxon>
    </lineage>
</organism>
<dbReference type="SMART" id="SM00525">
    <property type="entry name" value="FES"/>
    <property type="match status" value="1"/>
</dbReference>
<dbReference type="CDD" id="cd00056">
    <property type="entry name" value="ENDO3c"/>
    <property type="match status" value="1"/>
</dbReference>
<reference evidence="15 16" key="1">
    <citation type="journal article" date="2015" name="Genome Announc.">
        <title>Draft Genome Sequence of the Thermophile Thermus filiformis ATCC 43280, Producer of Carotenoid-(Di)glucoside-Branched Fatty Acid (Di)esters and Source of Hyperthermostable Enzymes of Biotechnological Interest.</title>
        <authorList>
            <person name="Mandelli F."/>
            <person name="Oliveira Ramires B."/>
            <person name="Couger M.B."/>
            <person name="Paixao D.A."/>
            <person name="Camilo C.M."/>
            <person name="Polikarpov I."/>
            <person name="Prade R."/>
            <person name="Riano-Pachon D.M."/>
            <person name="Squina F.M."/>
        </authorList>
    </citation>
    <scope>NUCLEOTIDE SEQUENCE [LARGE SCALE GENOMIC DNA]</scope>
    <source>
        <strain evidence="15 16">ATCC 43280</strain>
    </source>
</reference>
<evidence type="ECO:0000313" key="15">
    <source>
        <dbReference type="EMBL" id="KGQ22872.1"/>
    </source>
</evidence>
<keyword evidence="8" id="KW-0227">DNA damage</keyword>
<evidence type="ECO:0000256" key="9">
    <source>
        <dbReference type="ARBA" id="ARBA00022801"/>
    </source>
</evidence>
<dbReference type="GO" id="GO:0051539">
    <property type="term" value="F:4 iron, 4 sulfur cluster binding"/>
    <property type="evidence" value="ECO:0007669"/>
    <property type="project" value="UniProtKB-KW"/>
</dbReference>
<evidence type="ECO:0000313" key="16">
    <source>
        <dbReference type="Proteomes" id="UP000030364"/>
    </source>
</evidence>
<accession>A0A0A2WVP8</accession>
<dbReference type="Pfam" id="PF00730">
    <property type="entry name" value="HhH-GPD"/>
    <property type="match status" value="1"/>
</dbReference>
<dbReference type="EC" id="3.2.2.31" evidence="4"/>
<comment type="cofactor">
    <cofactor evidence="2">
        <name>[4Fe-4S] cluster</name>
        <dbReference type="ChEBI" id="CHEBI:49883"/>
    </cofactor>
</comment>
<dbReference type="GO" id="GO:0035485">
    <property type="term" value="F:adenine/guanine mispair binding"/>
    <property type="evidence" value="ECO:0007669"/>
    <property type="project" value="TreeGrafter"/>
</dbReference>
<evidence type="ECO:0000256" key="11">
    <source>
        <dbReference type="ARBA" id="ARBA00023014"/>
    </source>
</evidence>
<dbReference type="InterPro" id="IPR015797">
    <property type="entry name" value="NUDIX_hydrolase-like_dom_sf"/>
</dbReference>
<evidence type="ECO:0000259" key="14">
    <source>
        <dbReference type="SMART" id="SM00478"/>
    </source>
</evidence>
<name>A0A0A2WVP8_THEFI</name>
<evidence type="ECO:0000256" key="4">
    <source>
        <dbReference type="ARBA" id="ARBA00012045"/>
    </source>
</evidence>
<dbReference type="InterPro" id="IPR000445">
    <property type="entry name" value="HhH_motif"/>
</dbReference>
<comment type="similarity">
    <text evidence="3">Belongs to the Nth/MutY family.</text>
</comment>
<dbReference type="SUPFAM" id="SSF55811">
    <property type="entry name" value="Nudix"/>
    <property type="match status" value="1"/>
</dbReference>
<comment type="catalytic activity">
    <reaction evidence="1">
        <text>Hydrolyzes free adenine bases from 7,8-dihydro-8-oxoguanine:adenine mismatched double-stranded DNA, leaving an apurinic site.</text>
        <dbReference type="EC" id="3.2.2.31"/>
    </reaction>
</comment>
<dbReference type="InterPro" id="IPR004035">
    <property type="entry name" value="Endouclease-III_FeS-bd_BS"/>
</dbReference>
<dbReference type="PROSITE" id="PS01155">
    <property type="entry name" value="ENDONUCLEASE_III_2"/>
    <property type="match status" value="1"/>
</dbReference>
<evidence type="ECO:0000256" key="2">
    <source>
        <dbReference type="ARBA" id="ARBA00001966"/>
    </source>
</evidence>
<dbReference type="Pfam" id="PF10576">
    <property type="entry name" value="EndIII_4Fe-2S"/>
    <property type="match status" value="1"/>
</dbReference>
<keyword evidence="9" id="KW-0378">Hydrolase</keyword>
<dbReference type="Gene3D" id="1.10.340.30">
    <property type="entry name" value="Hypothetical protein, domain 2"/>
    <property type="match status" value="1"/>
</dbReference>
<evidence type="ECO:0000256" key="8">
    <source>
        <dbReference type="ARBA" id="ARBA00022763"/>
    </source>
</evidence>
<keyword evidence="16" id="KW-1185">Reference proteome</keyword>
<dbReference type="GO" id="GO:0006284">
    <property type="term" value="P:base-excision repair"/>
    <property type="evidence" value="ECO:0007669"/>
    <property type="project" value="InterPro"/>
</dbReference>
<dbReference type="PATRIC" id="fig|276.5.peg.288"/>
<evidence type="ECO:0000256" key="12">
    <source>
        <dbReference type="ARBA" id="ARBA00023204"/>
    </source>
</evidence>
<proteinExistence type="inferred from homology"/>
<protein>
    <recommendedName>
        <fullName evidence="5">Adenine DNA glycosylase</fullName>
        <ecNumber evidence="4">3.2.2.31</ecNumber>
    </recommendedName>
</protein>
<dbReference type="GO" id="GO:0006298">
    <property type="term" value="P:mismatch repair"/>
    <property type="evidence" value="ECO:0007669"/>
    <property type="project" value="TreeGrafter"/>
</dbReference>
<dbReference type="GO" id="GO:0000701">
    <property type="term" value="F:purine-specific mismatch base pair DNA N-glycosylase activity"/>
    <property type="evidence" value="ECO:0007669"/>
    <property type="project" value="UniProtKB-EC"/>
</dbReference>
<dbReference type="Pfam" id="PF00633">
    <property type="entry name" value="HHH"/>
    <property type="match status" value="1"/>
</dbReference>
<dbReference type="InterPro" id="IPR023170">
    <property type="entry name" value="HhH_base_excis_C"/>
</dbReference>
<evidence type="ECO:0000256" key="3">
    <source>
        <dbReference type="ARBA" id="ARBA00008343"/>
    </source>
</evidence>
<evidence type="ECO:0000256" key="1">
    <source>
        <dbReference type="ARBA" id="ARBA00000843"/>
    </source>
</evidence>
<evidence type="ECO:0000256" key="7">
    <source>
        <dbReference type="ARBA" id="ARBA00022723"/>
    </source>
</evidence>
<dbReference type="STRING" id="276.THFILI_11100"/>
<dbReference type="PROSITE" id="PS00764">
    <property type="entry name" value="ENDONUCLEASE_III_1"/>
    <property type="match status" value="1"/>
</dbReference>
<dbReference type="SUPFAM" id="SSF48150">
    <property type="entry name" value="DNA-glycosylase"/>
    <property type="match status" value="1"/>
</dbReference>
<dbReference type="EMBL" id="JPSL02000040">
    <property type="protein sequence ID" value="KGQ22872.1"/>
    <property type="molecule type" value="Genomic_DNA"/>
</dbReference>
<dbReference type="InterPro" id="IPR003651">
    <property type="entry name" value="Endonuclease3_FeS-loop_motif"/>
</dbReference>
<dbReference type="GO" id="GO:0032357">
    <property type="term" value="F:oxidized purine DNA binding"/>
    <property type="evidence" value="ECO:0007669"/>
    <property type="project" value="TreeGrafter"/>
</dbReference>
<dbReference type="InterPro" id="IPR003265">
    <property type="entry name" value="HhH-GPD_domain"/>
</dbReference>
<dbReference type="InterPro" id="IPR004036">
    <property type="entry name" value="Endonuclease-III-like_CS2"/>
</dbReference>
<comment type="caution">
    <text evidence="15">The sequence shown here is derived from an EMBL/GenBank/DDBJ whole genome shotgun (WGS) entry which is preliminary data.</text>
</comment>
<keyword evidence="13" id="KW-0326">Glycosidase</keyword>
<keyword evidence="12" id="KW-0234">DNA repair</keyword>
<evidence type="ECO:0000256" key="5">
    <source>
        <dbReference type="ARBA" id="ARBA00022023"/>
    </source>
</evidence>
<dbReference type="GO" id="GO:0046872">
    <property type="term" value="F:metal ion binding"/>
    <property type="evidence" value="ECO:0007669"/>
    <property type="project" value="UniProtKB-KW"/>
</dbReference>
<dbReference type="OrthoDB" id="9802365at2"/>
<evidence type="ECO:0000256" key="13">
    <source>
        <dbReference type="ARBA" id="ARBA00023295"/>
    </source>
</evidence>
<dbReference type="SMART" id="SM00478">
    <property type="entry name" value="ENDO3c"/>
    <property type="match status" value="1"/>
</dbReference>
<keyword evidence="6" id="KW-0004">4Fe-4S</keyword>
<dbReference type="AlphaFoldDB" id="A0A0A2WVP8"/>
<sequence length="331" mass="36601">MDQGLKETLLAWYRATARPLPWRGEKDPYRVLVAEVLLQQTRAAQAAPYYHRFLKRFPTLEALAQAPLEEVLKVWAGAGYYARARNLHRLAQSVSELPRSREALLALPGVGPYTAAAVAALAFGERVGVVDGNVRRVLARFYALEDPSPQALWRLADALVEGVDPAAWNQALMDLGALVCTPRRPRCGDCPLSPSCRGREDPGAYPRPRRRSQKEEVLWALVLLGPGGVYLEKAEAGRYGGLYGVPLLDEKAFWERAKALGVAPRFLGQVRHELTHRRLRVRVWGARLEAPLEGLQDPSARPLSKLTQKVLGKALPLLAHEPVVSLPDAEA</sequence>
<keyword evidence="11" id="KW-0411">Iron-sulfur</keyword>
<evidence type="ECO:0000256" key="10">
    <source>
        <dbReference type="ARBA" id="ARBA00023004"/>
    </source>
</evidence>
<dbReference type="InterPro" id="IPR044298">
    <property type="entry name" value="MIG/MutY"/>
</dbReference>
<gene>
    <name evidence="15" type="ORF">THFILI_11100</name>
</gene>
<dbReference type="PANTHER" id="PTHR42944">
    <property type="entry name" value="ADENINE DNA GLYCOSYLASE"/>
    <property type="match status" value="1"/>
</dbReference>
<dbReference type="GO" id="GO:0034039">
    <property type="term" value="F:8-oxo-7,8-dihydroguanine DNA N-glycosylase activity"/>
    <property type="evidence" value="ECO:0007669"/>
    <property type="project" value="TreeGrafter"/>
</dbReference>
<keyword evidence="10" id="KW-0408">Iron</keyword>
<dbReference type="PANTHER" id="PTHR42944:SF1">
    <property type="entry name" value="ADENINE DNA GLYCOSYLASE"/>
    <property type="match status" value="1"/>
</dbReference>
<dbReference type="InterPro" id="IPR011257">
    <property type="entry name" value="DNA_glycosylase"/>
</dbReference>
<feature type="domain" description="HhH-GPD" evidence="14">
    <location>
        <begin position="37"/>
        <end position="178"/>
    </location>
</feature>
<keyword evidence="7" id="KW-0479">Metal-binding</keyword>
<dbReference type="Proteomes" id="UP000030364">
    <property type="component" value="Unassembled WGS sequence"/>
</dbReference>
<evidence type="ECO:0000256" key="6">
    <source>
        <dbReference type="ARBA" id="ARBA00022485"/>
    </source>
</evidence>
<dbReference type="Gene3D" id="1.10.1670.10">
    <property type="entry name" value="Helix-hairpin-Helix base-excision DNA repair enzymes (C-terminal)"/>
    <property type="match status" value="1"/>
</dbReference>